<dbReference type="Pfam" id="PF16062">
    <property type="entry name" value="MavL-like"/>
    <property type="match status" value="2"/>
</dbReference>
<dbReference type="RefSeq" id="XP_023627007.1">
    <property type="nucleotide sequence ID" value="XM_023771239.1"/>
</dbReference>
<gene>
    <name evidence="1" type="ORF">RCC_05975</name>
</gene>
<dbReference type="STRING" id="112498.A0A2D3UXG6"/>
<proteinExistence type="predicted"/>
<evidence type="ECO:0000313" key="1">
    <source>
        <dbReference type="EMBL" id="CZT20118.1"/>
    </source>
</evidence>
<protein>
    <submittedName>
        <fullName evidence="1">Uncharacterized protein</fullName>
    </submittedName>
</protein>
<evidence type="ECO:0000313" key="2">
    <source>
        <dbReference type="Proteomes" id="UP000225277"/>
    </source>
</evidence>
<dbReference type="EMBL" id="FJUY01000008">
    <property type="protein sequence ID" value="CZT20118.1"/>
    <property type="molecule type" value="Genomic_DNA"/>
</dbReference>
<sequence length="402" mass="44651">MSTSDPFTFLSLSAQIVKPPITTNSILNFPPTQILSDATSTRIIIPQNFPSLLSKFLTHKLTSGSTPEKILYHNLSWQDLVTRLLAKRPLMFMGSTDHTMLRNGTHPRFPAQQWDRNGTDSEHLNPGLRLEEYLSYDEIMLSSLIGVSGPSHFINSGSRYNGGVLDPVGTFEERGIIIGLVGARFERGDRMDSVFMLPAVESPRQHPELTRLFFEFFGVERGEGVRGFDVEVYKARIRITANVLLLEANARAKDDGRTAYVYVVGLGLGVWERDRRQAEVYVQTFGEAIEELEIGSVSTVEFAWIDVSERTQRLVKSAGREKGTEIVFSKRDPAAKLEKEGELLVLSYAWDGNSFPGNEYWGGSLMGSGDPAAACMSTIGELHNPLVNPGYLKRIVMAGEAV</sequence>
<dbReference type="InterPro" id="IPR032063">
    <property type="entry name" value="MavL-like"/>
</dbReference>
<dbReference type="AlphaFoldDB" id="A0A2D3UXG6"/>
<accession>A0A2D3UXG6</accession>
<organism evidence="1 2">
    <name type="scientific">Ramularia collo-cygni</name>
    <dbReference type="NCBI Taxonomy" id="112498"/>
    <lineage>
        <taxon>Eukaryota</taxon>
        <taxon>Fungi</taxon>
        <taxon>Dikarya</taxon>
        <taxon>Ascomycota</taxon>
        <taxon>Pezizomycotina</taxon>
        <taxon>Dothideomycetes</taxon>
        <taxon>Dothideomycetidae</taxon>
        <taxon>Mycosphaerellales</taxon>
        <taxon>Mycosphaerellaceae</taxon>
        <taxon>Ramularia</taxon>
    </lineage>
</organism>
<dbReference type="GeneID" id="35601121"/>
<name>A0A2D3UXG6_9PEZI</name>
<keyword evidence="2" id="KW-1185">Reference proteome</keyword>
<dbReference type="Proteomes" id="UP000225277">
    <property type="component" value="Unassembled WGS sequence"/>
</dbReference>
<dbReference type="OrthoDB" id="6357136at2759"/>
<reference evidence="1 2" key="1">
    <citation type="submission" date="2016-03" db="EMBL/GenBank/DDBJ databases">
        <authorList>
            <person name="Ploux O."/>
        </authorList>
    </citation>
    <scope>NUCLEOTIDE SEQUENCE [LARGE SCALE GENOMIC DNA]</scope>
    <source>
        <strain evidence="1 2">URUG2</strain>
    </source>
</reference>